<feature type="non-terminal residue" evidence="2">
    <location>
        <position position="121"/>
    </location>
</feature>
<dbReference type="AlphaFoldDB" id="W4L6R0"/>
<name>W4L6R0_ENTF1</name>
<accession>W4L6R0</accession>
<evidence type="ECO:0000313" key="3">
    <source>
        <dbReference type="Proteomes" id="UP000019141"/>
    </source>
</evidence>
<evidence type="ECO:0000256" key="1">
    <source>
        <dbReference type="ARBA" id="ARBA00006007"/>
    </source>
</evidence>
<dbReference type="SUPFAM" id="SSF51366">
    <property type="entry name" value="Ribulose-phoshate binding barrel"/>
    <property type="match status" value="1"/>
</dbReference>
<organism evidence="2 3">
    <name type="scientific">Entotheonella factor</name>
    <dbReference type="NCBI Taxonomy" id="1429438"/>
    <lineage>
        <taxon>Bacteria</taxon>
        <taxon>Pseudomonadati</taxon>
        <taxon>Nitrospinota/Tectimicrobiota group</taxon>
        <taxon>Candidatus Tectimicrobiota</taxon>
        <taxon>Candidatus Entotheonellia</taxon>
        <taxon>Candidatus Entotheonellales</taxon>
        <taxon>Candidatus Entotheonellaceae</taxon>
        <taxon>Candidatus Entotheonella</taxon>
    </lineage>
</organism>
<gene>
    <name evidence="2" type="ORF">ETSY1_38520</name>
</gene>
<dbReference type="HOGENOM" id="CLU_138913_0_0_7"/>
<keyword evidence="3" id="KW-1185">Reference proteome</keyword>
<protein>
    <recommendedName>
        <fullName evidence="4">Phosphorybosylanthranilate isomerase</fullName>
    </recommendedName>
</protein>
<evidence type="ECO:0008006" key="4">
    <source>
        <dbReference type="Google" id="ProtNLM"/>
    </source>
</evidence>
<reference evidence="2 3" key="1">
    <citation type="journal article" date="2014" name="Nature">
        <title>An environmental bacterial taxon with a large and distinct metabolic repertoire.</title>
        <authorList>
            <person name="Wilson M.C."/>
            <person name="Mori T."/>
            <person name="Ruckert C."/>
            <person name="Uria A.R."/>
            <person name="Helf M.J."/>
            <person name="Takada K."/>
            <person name="Gernert C."/>
            <person name="Steffens U.A."/>
            <person name="Heycke N."/>
            <person name="Schmitt S."/>
            <person name="Rinke C."/>
            <person name="Helfrich E.J."/>
            <person name="Brachmann A.O."/>
            <person name="Gurgui C."/>
            <person name="Wakimoto T."/>
            <person name="Kracht M."/>
            <person name="Crusemann M."/>
            <person name="Hentschel U."/>
            <person name="Abe I."/>
            <person name="Matsunaga S."/>
            <person name="Kalinowski J."/>
            <person name="Takeyama H."/>
            <person name="Piel J."/>
        </authorList>
    </citation>
    <scope>NUCLEOTIDE SEQUENCE [LARGE SCALE GENOMIC DNA]</scope>
    <source>
        <strain evidence="3">TSY1</strain>
    </source>
</reference>
<evidence type="ECO:0000313" key="2">
    <source>
        <dbReference type="EMBL" id="ETW93589.1"/>
    </source>
</evidence>
<dbReference type="InterPro" id="IPR005137">
    <property type="entry name" value="BtpA"/>
</dbReference>
<dbReference type="InterPro" id="IPR011060">
    <property type="entry name" value="RibuloseP-bd_barrel"/>
</dbReference>
<dbReference type="PANTHER" id="PTHR21381:SF3">
    <property type="entry name" value="SGC REGION PROTEIN SGCQ-RELATED"/>
    <property type="match status" value="1"/>
</dbReference>
<dbReference type="PANTHER" id="PTHR21381">
    <property type="entry name" value="ZGC:162297"/>
    <property type="match status" value="1"/>
</dbReference>
<dbReference type="Proteomes" id="UP000019141">
    <property type="component" value="Unassembled WGS sequence"/>
</dbReference>
<dbReference type="EMBL" id="AZHW01001207">
    <property type="protein sequence ID" value="ETW93589.1"/>
    <property type="molecule type" value="Genomic_DNA"/>
</dbReference>
<sequence length="121" mass="13014">MTFKTLFTSDKPLIACIHLLPLPGSPRYDGDMQAVYDTALAEATLFATYPIDALIVENFRDMPFYPDRLPAETIAAMSAVTRDIVKAVSLPVGVNALRNDAQAAVAIATATGARFIRVNVG</sequence>
<comment type="similarity">
    <text evidence="1">Belongs to the BtpA family.</text>
</comment>
<proteinExistence type="inferred from homology"/>
<comment type="caution">
    <text evidence="2">The sequence shown here is derived from an EMBL/GenBank/DDBJ whole genome shotgun (WGS) entry which is preliminary data.</text>
</comment>
<dbReference type="Pfam" id="PF03437">
    <property type="entry name" value="BtpA"/>
    <property type="match status" value="1"/>
</dbReference>